<dbReference type="Proteomes" id="UP000294902">
    <property type="component" value="Unassembled WGS sequence"/>
</dbReference>
<keyword evidence="1" id="KW-1133">Transmembrane helix</keyword>
<dbReference type="RefSeq" id="WP_165878479.1">
    <property type="nucleotide sequence ID" value="NZ_SMAL01000002.1"/>
</dbReference>
<keyword evidence="3" id="KW-1185">Reference proteome</keyword>
<keyword evidence="1" id="KW-0472">Membrane</keyword>
<evidence type="ECO:0000313" key="2">
    <source>
        <dbReference type="EMBL" id="TCT16388.1"/>
    </source>
</evidence>
<sequence>MRVAIGILFFIITLVFLGGVMDKDSSDEIRGKYIHSTCFMVVVNVIYLMV</sequence>
<evidence type="ECO:0000256" key="1">
    <source>
        <dbReference type="SAM" id="Phobius"/>
    </source>
</evidence>
<name>A0A4R3MSG7_9FIRM</name>
<dbReference type="EMBL" id="SMAL01000002">
    <property type="protein sequence ID" value="TCT16388.1"/>
    <property type="molecule type" value="Genomic_DNA"/>
</dbReference>
<comment type="caution">
    <text evidence="2">The sequence shown here is derived from an EMBL/GenBank/DDBJ whole genome shotgun (WGS) entry which is preliminary data.</text>
</comment>
<accession>A0A4R3MSG7</accession>
<keyword evidence="1" id="KW-0812">Transmembrane</keyword>
<reference evidence="2 3" key="1">
    <citation type="submission" date="2019-03" db="EMBL/GenBank/DDBJ databases">
        <title>Genomic Encyclopedia of Type Strains, Phase IV (KMG-IV): sequencing the most valuable type-strain genomes for metagenomic binning, comparative biology and taxonomic classification.</title>
        <authorList>
            <person name="Goeker M."/>
        </authorList>
    </citation>
    <scope>NUCLEOTIDE SEQUENCE [LARGE SCALE GENOMIC DNA]</scope>
    <source>
        <strain evidence="2 3">DSM 24629</strain>
    </source>
</reference>
<organism evidence="2 3">
    <name type="scientific">Natranaerovirga pectinivora</name>
    <dbReference type="NCBI Taxonomy" id="682400"/>
    <lineage>
        <taxon>Bacteria</taxon>
        <taxon>Bacillati</taxon>
        <taxon>Bacillota</taxon>
        <taxon>Clostridia</taxon>
        <taxon>Lachnospirales</taxon>
        <taxon>Natranaerovirgaceae</taxon>
        <taxon>Natranaerovirga</taxon>
    </lineage>
</organism>
<proteinExistence type="predicted"/>
<feature type="transmembrane region" description="Helical" evidence="1">
    <location>
        <begin position="32"/>
        <end position="49"/>
    </location>
</feature>
<protein>
    <submittedName>
        <fullName evidence="2">Uncharacterized protein</fullName>
    </submittedName>
</protein>
<gene>
    <name evidence="2" type="ORF">EDC18_102407</name>
</gene>
<dbReference type="AlphaFoldDB" id="A0A4R3MSG7"/>
<evidence type="ECO:0000313" key="3">
    <source>
        <dbReference type="Proteomes" id="UP000294902"/>
    </source>
</evidence>